<name>A0AAD7S8J2_9TELE</name>
<protein>
    <submittedName>
        <fullName evidence="2">Uncharacterized protein</fullName>
    </submittedName>
</protein>
<evidence type="ECO:0000313" key="3">
    <source>
        <dbReference type="Proteomes" id="UP001221898"/>
    </source>
</evidence>
<evidence type="ECO:0000256" key="1">
    <source>
        <dbReference type="SAM" id="MobiDB-lite"/>
    </source>
</evidence>
<feature type="region of interest" description="Disordered" evidence="1">
    <location>
        <begin position="1"/>
        <end position="52"/>
    </location>
</feature>
<reference evidence="2" key="1">
    <citation type="journal article" date="2023" name="Science">
        <title>Genome structures resolve the early diversification of teleost fishes.</title>
        <authorList>
            <person name="Parey E."/>
            <person name="Louis A."/>
            <person name="Montfort J."/>
            <person name="Bouchez O."/>
            <person name="Roques C."/>
            <person name="Iampietro C."/>
            <person name="Lluch J."/>
            <person name="Castinel A."/>
            <person name="Donnadieu C."/>
            <person name="Desvignes T."/>
            <person name="Floi Bucao C."/>
            <person name="Jouanno E."/>
            <person name="Wen M."/>
            <person name="Mejri S."/>
            <person name="Dirks R."/>
            <person name="Jansen H."/>
            <person name="Henkel C."/>
            <person name="Chen W.J."/>
            <person name="Zahm M."/>
            <person name="Cabau C."/>
            <person name="Klopp C."/>
            <person name="Thompson A.W."/>
            <person name="Robinson-Rechavi M."/>
            <person name="Braasch I."/>
            <person name="Lecointre G."/>
            <person name="Bobe J."/>
            <person name="Postlethwait J.H."/>
            <person name="Berthelot C."/>
            <person name="Roest Crollius H."/>
            <person name="Guiguen Y."/>
        </authorList>
    </citation>
    <scope>NUCLEOTIDE SEQUENCE</scope>
    <source>
        <strain evidence="2">NC1722</strain>
    </source>
</reference>
<dbReference type="AlphaFoldDB" id="A0AAD7S8J2"/>
<organism evidence="2 3">
    <name type="scientific">Aldrovandia affinis</name>
    <dbReference type="NCBI Taxonomy" id="143900"/>
    <lineage>
        <taxon>Eukaryota</taxon>
        <taxon>Metazoa</taxon>
        <taxon>Chordata</taxon>
        <taxon>Craniata</taxon>
        <taxon>Vertebrata</taxon>
        <taxon>Euteleostomi</taxon>
        <taxon>Actinopterygii</taxon>
        <taxon>Neopterygii</taxon>
        <taxon>Teleostei</taxon>
        <taxon>Notacanthiformes</taxon>
        <taxon>Halosauridae</taxon>
        <taxon>Aldrovandia</taxon>
    </lineage>
</organism>
<sequence>MCARFPGRREPPSRGASPATVGSVPGLETAERAKQQAGPGNLAPRVPPHEYKPLRKTRLEMFRHLPRRVSAGRGILRSCGVIETAARFLANSVFGSLMREQLPAKRTQRCEILAGPITQQNSSFPQQ</sequence>
<dbReference type="EMBL" id="JAINUG010000094">
    <property type="protein sequence ID" value="KAJ8397894.1"/>
    <property type="molecule type" value="Genomic_DNA"/>
</dbReference>
<gene>
    <name evidence="2" type="ORF">AAFF_G00432410</name>
</gene>
<proteinExistence type="predicted"/>
<accession>A0AAD7S8J2</accession>
<evidence type="ECO:0000313" key="2">
    <source>
        <dbReference type="EMBL" id="KAJ8397894.1"/>
    </source>
</evidence>
<dbReference type="Proteomes" id="UP001221898">
    <property type="component" value="Unassembled WGS sequence"/>
</dbReference>
<comment type="caution">
    <text evidence="2">The sequence shown here is derived from an EMBL/GenBank/DDBJ whole genome shotgun (WGS) entry which is preliminary data.</text>
</comment>
<keyword evidence="3" id="KW-1185">Reference proteome</keyword>